<evidence type="ECO:0000256" key="2">
    <source>
        <dbReference type="SAM" id="Phobius"/>
    </source>
</evidence>
<gene>
    <name evidence="3" type="ORF">Val02_32170</name>
</gene>
<name>A0A8J4DQS9_9ACTN</name>
<organism evidence="3 4">
    <name type="scientific">Virgisporangium aliadipatigenens</name>
    <dbReference type="NCBI Taxonomy" id="741659"/>
    <lineage>
        <taxon>Bacteria</taxon>
        <taxon>Bacillati</taxon>
        <taxon>Actinomycetota</taxon>
        <taxon>Actinomycetes</taxon>
        <taxon>Micromonosporales</taxon>
        <taxon>Micromonosporaceae</taxon>
        <taxon>Virgisporangium</taxon>
    </lineage>
</organism>
<dbReference type="AlphaFoldDB" id="A0A8J4DQS9"/>
<comment type="caution">
    <text evidence="3">The sequence shown here is derived from an EMBL/GenBank/DDBJ whole genome shotgun (WGS) entry which is preliminary data.</text>
</comment>
<reference evidence="3" key="1">
    <citation type="submission" date="2021-01" db="EMBL/GenBank/DDBJ databases">
        <title>Whole genome shotgun sequence of Virgisporangium aliadipatigenens NBRC 105644.</title>
        <authorList>
            <person name="Komaki H."/>
            <person name="Tamura T."/>
        </authorList>
    </citation>
    <scope>NUCLEOTIDE SEQUENCE</scope>
    <source>
        <strain evidence="3">NBRC 105644</strain>
    </source>
</reference>
<keyword evidence="2" id="KW-0472">Membrane</keyword>
<feature type="transmembrane region" description="Helical" evidence="2">
    <location>
        <begin position="43"/>
        <end position="62"/>
    </location>
</feature>
<keyword evidence="2" id="KW-0812">Transmembrane</keyword>
<evidence type="ECO:0000313" key="4">
    <source>
        <dbReference type="Proteomes" id="UP000619260"/>
    </source>
</evidence>
<accession>A0A8J4DQS9</accession>
<feature type="region of interest" description="Disordered" evidence="1">
    <location>
        <begin position="250"/>
        <end position="298"/>
    </location>
</feature>
<evidence type="ECO:0000256" key="1">
    <source>
        <dbReference type="SAM" id="MobiDB-lite"/>
    </source>
</evidence>
<protein>
    <submittedName>
        <fullName evidence="3">Uncharacterized protein</fullName>
    </submittedName>
</protein>
<keyword evidence="2" id="KW-1133">Transmembrane helix</keyword>
<dbReference type="RefSeq" id="WP_203899872.1">
    <property type="nucleotide sequence ID" value="NZ_BOPF01000010.1"/>
</dbReference>
<evidence type="ECO:0000313" key="3">
    <source>
        <dbReference type="EMBL" id="GIJ46331.1"/>
    </source>
</evidence>
<feature type="compositionally biased region" description="Low complexity" evidence="1">
    <location>
        <begin position="267"/>
        <end position="278"/>
    </location>
</feature>
<proteinExistence type="predicted"/>
<sequence length="389" mass="41072">MTDHLEDLIRRAQERRAADTVDPDRIRRALPARAAHRTRQLRLGGAALALALAATVSLPYFLGGTGTGEDSAAPSASATAAPLQDLTVGLLYRPTWLPDGLTERSRLFTSKTETGPFGVQRIYTNSSVEPDGAKGGLSFTLNRDADPAHPEANEGTPVDIDGRPGFYHGREGGADKSYLEWRIDPDHIATVSEGRLGLSRDDLLRVARGVRPDGRAITLQDVPTHNVMPAGIVLDRYEVYGDTPSGMTIRMGGRGPERPAIPEPAVSLSRPGPSASALPGGGKNADTAQQDKDAQVKKGPATLSVEIGPRTSAPEGGRQLTVAGRPARAVERTDGSAPMRYLVVDLGGGRFLTVTGIEPPGSRITFEDLTVVAEGSTAVAVDGAWIGTR</sequence>
<dbReference type="EMBL" id="BOPF01000010">
    <property type="protein sequence ID" value="GIJ46331.1"/>
    <property type="molecule type" value="Genomic_DNA"/>
</dbReference>
<dbReference type="Proteomes" id="UP000619260">
    <property type="component" value="Unassembled WGS sequence"/>
</dbReference>
<keyword evidence="4" id="KW-1185">Reference proteome</keyword>